<evidence type="ECO:0000256" key="7">
    <source>
        <dbReference type="ARBA" id="ARBA00022989"/>
    </source>
</evidence>
<feature type="transmembrane region" description="Helical" evidence="10">
    <location>
        <begin position="21"/>
        <end position="42"/>
    </location>
</feature>
<keyword evidence="6 10" id="KW-0735">Signal-anchor</keyword>
<keyword evidence="7 10" id="KW-1133">Transmembrane helix</keyword>
<keyword evidence="9 10" id="KW-0472">Membrane</keyword>
<keyword evidence="4" id="KW-0808">Transferase</keyword>
<dbReference type="GO" id="GO:0006493">
    <property type="term" value="P:protein O-linked glycosylation"/>
    <property type="evidence" value="ECO:0007669"/>
    <property type="project" value="TreeGrafter"/>
</dbReference>
<evidence type="ECO:0000256" key="3">
    <source>
        <dbReference type="ARBA" id="ARBA00022676"/>
    </source>
</evidence>
<dbReference type="Proteomes" id="UP001497525">
    <property type="component" value="Unassembled WGS sequence"/>
</dbReference>
<organism evidence="12 13">
    <name type="scientific">Calicophoron daubneyi</name>
    <name type="common">Rumen fluke</name>
    <name type="synonym">Paramphistomum daubneyi</name>
    <dbReference type="NCBI Taxonomy" id="300641"/>
    <lineage>
        <taxon>Eukaryota</taxon>
        <taxon>Metazoa</taxon>
        <taxon>Spiralia</taxon>
        <taxon>Lophotrochozoa</taxon>
        <taxon>Platyhelminthes</taxon>
        <taxon>Trematoda</taxon>
        <taxon>Digenea</taxon>
        <taxon>Plagiorchiida</taxon>
        <taxon>Pronocephalata</taxon>
        <taxon>Paramphistomoidea</taxon>
        <taxon>Paramphistomidae</taxon>
        <taxon>Calicophoron</taxon>
    </lineage>
</organism>
<dbReference type="PANTHER" id="PTHR11214">
    <property type="entry name" value="BETA-1,3-N-ACETYLGLUCOSAMINYLTRANSFERASE"/>
    <property type="match status" value="1"/>
</dbReference>
<comment type="caution">
    <text evidence="12">The sequence shown here is derived from an EMBL/GenBank/DDBJ whole genome shotgun (WGS) entry which is preliminary data.</text>
</comment>
<accession>A0AAV2T9R0</accession>
<dbReference type="AlphaFoldDB" id="A0AAV2T9R0"/>
<comment type="similarity">
    <text evidence="2 10">Belongs to the glycosyltransferase 31 family.</text>
</comment>
<evidence type="ECO:0000313" key="12">
    <source>
        <dbReference type="EMBL" id="CAL5133895.1"/>
    </source>
</evidence>
<dbReference type="Pfam" id="PF01762">
    <property type="entry name" value="Galactosyl_T"/>
    <property type="match status" value="1"/>
</dbReference>
<dbReference type="GO" id="GO:0016758">
    <property type="term" value="F:hexosyltransferase activity"/>
    <property type="evidence" value="ECO:0007669"/>
    <property type="project" value="InterPro"/>
</dbReference>
<keyword evidence="8 10" id="KW-0333">Golgi apparatus</keyword>
<comment type="subcellular location">
    <subcellularLocation>
        <location evidence="1 10">Golgi apparatus membrane</location>
        <topology evidence="1 10">Single-pass type II membrane protein</topology>
    </subcellularLocation>
</comment>
<keyword evidence="3 10" id="KW-0328">Glycosyltransferase</keyword>
<evidence type="ECO:0000256" key="5">
    <source>
        <dbReference type="ARBA" id="ARBA00022692"/>
    </source>
</evidence>
<dbReference type="GO" id="GO:0000139">
    <property type="term" value="C:Golgi membrane"/>
    <property type="evidence" value="ECO:0007669"/>
    <property type="project" value="UniProtKB-SubCell"/>
</dbReference>
<dbReference type="GO" id="GO:0008194">
    <property type="term" value="F:UDP-glycosyltransferase activity"/>
    <property type="evidence" value="ECO:0007669"/>
    <property type="project" value="TreeGrafter"/>
</dbReference>
<dbReference type="Gene3D" id="3.90.550.50">
    <property type="match status" value="1"/>
</dbReference>
<dbReference type="PANTHER" id="PTHR11214:SF349">
    <property type="entry name" value="BETA-1,3-GALACTOSYLTRANSFERASE BRN"/>
    <property type="match status" value="1"/>
</dbReference>
<evidence type="ECO:0000256" key="4">
    <source>
        <dbReference type="ARBA" id="ARBA00022679"/>
    </source>
</evidence>
<evidence type="ECO:0000256" key="10">
    <source>
        <dbReference type="RuleBase" id="RU363063"/>
    </source>
</evidence>
<name>A0AAV2T9R0_CALDB</name>
<evidence type="ECO:0000256" key="6">
    <source>
        <dbReference type="ARBA" id="ARBA00022968"/>
    </source>
</evidence>
<dbReference type="InterPro" id="IPR002659">
    <property type="entry name" value="Glyco_trans_31"/>
</dbReference>
<dbReference type="EMBL" id="CAXLJL010000158">
    <property type="protein sequence ID" value="CAL5133895.1"/>
    <property type="molecule type" value="Genomic_DNA"/>
</dbReference>
<dbReference type="EC" id="2.4.1.-" evidence="10"/>
<feature type="compositionally biased region" description="Basic and acidic residues" evidence="11">
    <location>
        <begin position="55"/>
        <end position="68"/>
    </location>
</feature>
<evidence type="ECO:0000256" key="2">
    <source>
        <dbReference type="ARBA" id="ARBA00008661"/>
    </source>
</evidence>
<reference evidence="12" key="1">
    <citation type="submission" date="2024-06" db="EMBL/GenBank/DDBJ databases">
        <authorList>
            <person name="Liu X."/>
            <person name="Lenzi L."/>
            <person name="Haldenby T S."/>
            <person name="Uol C."/>
        </authorList>
    </citation>
    <scope>NUCLEOTIDE SEQUENCE</scope>
</reference>
<gene>
    <name evidence="12" type="ORF">CDAUBV1_LOCUS7107</name>
</gene>
<evidence type="ECO:0000256" key="1">
    <source>
        <dbReference type="ARBA" id="ARBA00004323"/>
    </source>
</evidence>
<evidence type="ECO:0000256" key="8">
    <source>
        <dbReference type="ARBA" id="ARBA00023034"/>
    </source>
</evidence>
<keyword evidence="5 10" id="KW-0812">Transmembrane</keyword>
<sequence>MQRQGILKQRMVLKPNHCNRNWRITIFAAPAVLLLFWLILFLHRVSLDMSTSKDAGQESHRDTVDIGSRKPGVHGKWPPSHLLDIRNLRSGFYDLTLRPSVISNTMRSKDTYYAILMSLYEGKKINGSRLKQLVMMDRAVRMGGSKPDFYLYPQTMDTVQAVKSIRAGLPVDEYPMNDPELFVIESPQVACSETSQRGVVVHGTYPLDLVILVKTCLHCSVRRMHIRSTYMQSHLWSGFRIQHAFVLGLPFIQASERMLFDGVNISVKKKIVSDAQLKHARRRLFSESARFKDLLIGGFHDTYYNLTLKQILTFRWASAFCKHLTPLFLFMDDDMSINPANLIRFINRISTIDKPYFNGGILLPKLTPFRPGSSVGGAWAVSEDEFPWSQYPNYSSGRGYLVGADYVCDAAIAMAFTQNFRIDDVFLGIVWAKLKYPVLNIPGFRLRISDVKEVNQTIVASSLSMDKYINWRTGEVKNVSSHKFLTKNI</sequence>
<evidence type="ECO:0000256" key="11">
    <source>
        <dbReference type="SAM" id="MobiDB-lite"/>
    </source>
</evidence>
<evidence type="ECO:0000256" key="9">
    <source>
        <dbReference type="ARBA" id="ARBA00023136"/>
    </source>
</evidence>
<evidence type="ECO:0000313" key="13">
    <source>
        <dbReference type="Proteomes" id="UP001497525"/>
    </source>
</evidence>
<protein>
    <recommendedName>
        <fullName evidence="10">Hexosyltransferase</fullName>
        <ecNumber evidence="10">2.4.1.-</ecNumber>
    </recommendedName>
</protein>
<proteinExistence type="inferred from homology"/>
<feature type="region of interest" description="Disordered" evidence="11">
    <location>
        <begin position="52"/>
        <end position="73"/>
    </location>
</feature>